<dbReference type="InterPro" id="IPR029066">
    <property type="entry name" value="PLP-binding_barrel"/>
</dbReference>
<keyword evidence="3" id="KW-0413">Isomerase</keyword>
<dbReference type="Pfam" id="PF00842">
    <property type="entry name" value="Ala_racemase_C"/>
    <property type="match status" value="1"/>
</dbReference>
<proteinExistence type="predicted"/>
<dbReference type="Gene3D" id="2.40.37.10">
    <property type="entry name" value="Lyase, Ornithine Decarboxylase, Chain A, domain 1"/>
    <property type="match status" value="1"/>
</dbReference>
<dbReference type="InterPro" id="IPR000821">
    <property type="entry name" value="Ala_racemase"/>
</dbReference>
<keyword evidence="6" id="KW-1185">Reference proteome</keyword>
<dbReference type="EMBL" id="BAABBW010000005">
    <property type="protein sequence ID" value="GAA4179937.1"/>
    <property type="molecule type" value="Genomic_DNA"/>
</dbReference>
<dbReference type="Pfam" id="PF01168">
    <property type="entry name" value="Ala_racemase_N"/>
    <property type="match status" value="1"/>
</dbReference>
<protein>
    <submittedName>
        <fullName evidence="5">Alanine racemase</fullName>
    </submittedName>
</protein>
<dbReference type="InterPro" id="IPR001608">
    <property type="entry name" value="Ala_racemase_N"/>
</dbReference>
<evidence type="ECO:0000259" key="4">
    <source>
        <dbReference type="SMART" id="SM01005"/>
    </source>
</evidence>
<comment type="cofactor">
    <cofactor evidence="1">
        <name>pyridoxal 5'-phosphate</name>
        <dbReference type="ChEBI" id="CHEBI:597326"/>
    </cofactor>
</comment>
<dbReference type="Proteomes" id="UP001501079">
    <property type="component" value="Unassembled WGS sequence"/>
</dbReference>
<dbReference type="InterPro" id="IPR011079">
    <property type="entry name" value="Ala_racemase_C"/>
</dbReference>
<dbReference type="RefSeq" id="WP_344756473.1">
    <property type="nucleotide sequence ID" value="NZ_BAABBW010000005.1"/>
</dbReference>
<dbReference type="PANTHER" id="PTHR30511:SF0">
    <property type="entry name" value="ALANINE RACEMASE, CATABOLIC-RELATED"/>
    <property type="match status" value="1"/>
</dbReference>
<reference evidence="6" key="1">
    <citation type="journal article" date="2019" name="Int. J. Syst. Evol. Microbiol.">
        <title>The Global Catalogue of Microorganisms (GCM) 10K type strain sequencing project: providing services to taxonomists for standard genome sequencing and annotation.</title>
        <authorList>
            <consortium name="The Broad Institute Genomics Platform"/>
            <consortium name="The Broad Institute Genome Sequencing Center for Infectious Disease"/>
            <person name="Wu L."/>
            <person name="Ma J."/>
        </authorList>
    </citation>
    <scope>NUCLEOTIDE SEQUENCE [LARGE SCALE GENOMIC DNA]</scope>
    <source>
        <strain evidence="6">JCM 17591</strain>
    </source>
</reference>
<evidence type="ECO:0000256" key="3">
    <source>
        <dbReference type="ARBA" id="ARBA00023235"/>
    </source>
</evidence>
<dbReference type="Gene3D" id="3.20.20.10">
    <property type="entry name" value="Alanine racemase"/>
    <property type="match status" value="1"/>
</dbReference>
<accession>A0ABP8A8R0</accession>
<name>A0ABP8A8R0_9MICO</name>
<evidence type="ECO:0000313" key="6">
    <source>
        <dbReference type="Proteomes" id="UP001501079"/>
    </source>
</evidence>
<feature type="domain" description="Alanine racemase C-terminal" evidence="4">
    <location>
        <begin position="241"/>
        <end position="347"/>
    </location>
</feature>
<keyword evidence="2" id="KW-0663">Pyridoxal phosphate</keyword>
<evidence type="ECO:0000256" key="2">
    <source>
        <dbReference type="ARBA" id="ARBA00022898"/>
    </source>
</evidence>
<organism evidence="5 6">
    <name type="scientific">Gryllotalpicola koreensis</name>
    <dbReference type="NCBI Taxonomy" id="993086"/>
    <lineage>
        <taxon>Bacteria</taxon>
        <taxon>Bacillati</taxon>
        <taxon>Actinomycetota</taxon>
        <taxon>Actinomycetes</taxon>
        <taxon>Micrococcales</taxon>
        <taxon>Microbacteriaceae</taxon>
        <taxon>Gryllotalpicola</taxon>
    </lineage>
</organism>
<evidence type="ECO:0000313" key="5">
    <source>
        <dbReference type="EMBL" id="GAA4179937.1"/>
    </source>
</evidence>
<dbReference type="SMART" id="SM01005">
    <property type="entry name" value="Ala_racemase_C"/>
    <property type="match status" value="1"/>
</dbReference>
<dbReference type="PRINTS" id="PR00992">
    <property type="entry name" value="ALARACEMASE"/>
</dbReference>
<evidence type="ECO:0000256" key="1">
    <source>
        <dbReference type="ARBA" id="ARBA00001933"/>
    </source>
</evidence>
<dbReference type="InterPro" id="IPR009006">
    <property type="entry name" value="Ala_racemase/Decarboxylase_C"/>
</dbReference>
<sequence length="348" mass="36609">MTPRLVIDLAAFERNVAALQARVAPAKLMVVVKNDAYGHGLESIVTRALAQGVEWIGCLDLGTALAVRAFAGEAPRLFSWLLSPDENLAAGIRARVDLGVGSPAVLEAVAATAAALEIVPRVHLKIDTGLNRNGVRRESWAEFVARAAVLEDEGRLVVEGIWSHIAEASDEEDDLARTRFDEAVDAARAAGLRPALRHLAASAAGTLRPEFDYDLVRMGAFTHGIAPAGGPYGDELGISPTASLRAPVLAVSDGEAVVGVGAWHGLPSTAAGRVTVAVRGVARPVIRIEPEHLVITSDAAIEAGDEAVIFGDGSEGSLTSTQWAEAIGTIPEELHTRVDARIPRTYLN</sequence>
<comment type="caution">
    <text evidence="5">The sequence shown here is derived from an EMBL/GenBank/DDBJ whole genome shotgun (WGS) entry which is preliminary data.</text>
</comment>
<dbReference type="PANTHER" id="PTHR30511">
    <property type="entry name" value="ALANINE RACEMASE"/>
    <property type="match status" value="1"/>
</dbReference>
<dbReference type="SUPFAM" id="SSF50621">
    <property type="entry name" value="Alanine racemase C-terminal domain-like"/>
    <property type="match status" value="1"/>
</dbReference>
<dbReference type="SUPFAM" id="SSF51419">
    <property type="entry name" value="PLP-binding barrel"/>
    <property type="match status" value="1"/>
</dbReference>
<gene>
    <name evidence="5" type="primary">alr_3</name>
    <name evidence="5" type="ORF">GCM10022287_33100</name>
</gene>